<gene>
    <name evidence="6" type="ordered locus">Caur_0928</name>
</gene>
<feature type="domain" description="Alanine racemase N-terminal" evidence="5">
    <location>
        <begin position="16"/>
        <end position="241"/>
    </location>
</feature>
<dbReference type="PIRSF" id="PIRSF004848">
    <property type="entry name" value="YBL036c_PLPDEIII"/>
    <property type="match status" value="1"/>
</dbReference>
<dbReference type="Proteomes" id="UP000002008">
    <property type="component" value="Chromosome"/>
</dbReference>
<dbReference type="NCBIfam" id="TIGR00044">
    <property type="entry name" value="YggS family pyridoxal phosphate-dependent enzyme"/>
    <property type="match status" value="1"/>
</dbReference>
<accession>A9WHP2</accession>
<comment type="function">
    <text evidence="2">Pyridoxal 5'-phosphate (PLP)-binding protein, which is involved in PLP homeostasis.</text>
</comment>
<dbReference type="InterPro" id="IPR011078">
    <property type="entry name" value="PyrdxlP_homeostasis"/>
</dbReference>
<evidence type="ECO:0000256" key="2">
    <source>
        <dbReference type="HAMAP-Rule" id="MF_02087"/>
    </source>
</evidence>
<dbReference type="InterPro" id="IPR029066">
    <property type="entry name" value="PLP-binding_barrel"/>
</dbReference>
<comment type="similarity">
    <text evidence="2 4">Belongs to the pyridoxal phosphate-binding protein YggS/PROSC family.</text>
</comment>
<evidence type="ECO:0000313" key="7">
    <source>
        <dbReference type="Proteomes" id="UP000002008"/>
    </source>
</evidence>
<dbReference type="AlphaFoldDB" id="A9WHP2"/>
<dbReference type="InterPro" id="IPR001608">
    <property type="entry name" value="Ala_racemase_N"/>
</dbReference>
<dbReference type="PATRIC" id="fig|324602.8.peg.1063"/>
<evidence type="ECO:0000256" key="3">
    <source>
        <dbReference type="PIRSR" id="PIRSR004848-1"/>
    </source>
</evidence>
<dbReference type="eggNOG" id="COG0325">
    <property type="taxonomic scope" value="Bacteria"/>
</dbReference>
<dbReference type="GO" id="GO:0030170">
    <property type="term" value="F:pyridoxal phosphate binding"/>
    <property type="evidence" value="ECO:0000318"/>
    <property type="project" value="GO_Central"/>
</dbReference>
<dbReference type="PANTHER" id="PTHR10146">
    <property type="entry name" value="PROLINE SYNTHETASE CO-TRANSCRIBED BACTERIAL HOMOLOG PROTEIN"/>
    <property type="match status" value="1"/>
</dbReference>
<protein>
    <recommendedName>
        <fullName evidence="2">Pyridoxal phosphate homeostasis protein</fullName>
        <shortName evidence="2">PLP homeostasis protein</shortName>
    </recommendedName>
</protein>
<name>A9WHP2_CHLAA</name>
<dbReference type="EMBL" id="CP000909">
    <property type="protein sequence ID" value="ABY34160.1"/>
    <property type="molecule type" value="Genomic_DNA"/>
</dbReference>
<dbReference type="EnsemblBacteria" id="ABY34160">
    <property type="protein sequence ID" value="ABY34160"/>
    <property type="gene ID" value="Caur_0928"/>
</dbReference>
<keyword evidence="7" id="KW-1185">Reference proteome</keyword>
<dbReference type="Pfam" id="PF01168">
    <property type="entry name" value="Ala_racemase_N"/>
    <property type="match status" value="1"/>
</dbReference>
<evidence type="ECO:0000259" key="5">
    <source>
        <dbReference type="Pfam" id="PF01168"/>
    </source>
</evidence>
<dbReference type="RefSeq" id="WP_012256816.1">
    <property type="nucleotide sequence ID" value="NC_010175.1"/>
</dbReference>
<evidence type="ECO:0000256" key="1">
    <source>
        <dbReference type="ARBA" id="ARBA00022898"/>
    </source>
</evidence>
<evidence type="ECO:0000313" key="6">
    <source>
        <dbReference type="EMBL" id="ABY34160.1"/>
    </source>
</evidence>
<dbReference type="InParanoid" id="A9WHP2"/>
<dbReference type="SUPFAM" id="SSF51419">
    <property type="entry name" value="PLP-binding barrel"/>
    <property type="match status" value="1"/>
</dbReference>
<dbReference type="KEGG" id="cau:Caur_0928"/>
<reference evidence="7" key="1">
    <citation type="journal article" date="2011" name="BMC Genomics">
        <title>Complete genome sequence of the filamentous anoxygenic phototrophic bacterium Chloroflexus aurantiacus.</title>
        <authorList>
            <person name="Tang K.H."/>
            <person name="Barry K."/>
            <person name="Chertkov O."/>
            <person name="Dalin E."/>
            <person name="Han C.S."/>
            <person name="Hauser L.J."/>
            <person name="Honchak B.M."/>
            <person name="Karbach L.E."/>
            <person name="Land M.L."/>
            <person name="Lapidus A."/>
            <person name="Larimer F.W."/>
            <person name="Mikhailova N."/>
            <person name="Pitluck S."/>
            <person name="Pierson B.K."/>
            <person name="Blankenship R.E."/>
        </authorList>
    </citation>
    <scope>NUCLEOTIDE SEQUENCE [LARGE SCALE GENOMIC DNA]</scope>
    <source>
        <strain evidence="7">ATCC 29366 / DSM 635 / J-10-fl</strain>
    </source>
</reference>
<organism evidence="6 7">
    <name type="scientific">Chloroflexus aurantiacus (strain ATCC 29366 / DSM 635 / J-10-fl)</name>
    <dbReference type="NCBI Taxonomy" id="324602"/>
    <lineage>
        <taxon>Bacteria</taxon>
        <taxon>Bacillati</taxon>
        <taxon>Chloroflexota</taxon>
        <taxon>Chloroflexia</taxon>
        <taxon>Chloroflexales</taxon>
        <taxon>Chloroflexineae</taxon>
        <taxon>Chloroflexaceae</taxon>
        <taxon>Chloroflexus</taxon>
    </lineage>
</organism>
<keyword evidence="1 2" id="KW-0663">Pyridoxal phosphate</keyword>
<dbReference type="GO" id="GO:0005737">
    <property type="term" value="C:cytoplasm"/>
    <property type="evidence" value="ECO:0000318"/>
    <property type="project" value="GO_Central"/>
</dbReference>
<dbReference type="PANTHER" id="PTHR10146:SF14">
    <property type="entry name" value="PYRIDOXAL PHOSPHATE HOMEOSTASIS PROTEIN"/>
    <property type="match status" value="1"/>
</dbReference>
<dbReference type="FunCoup" id="A9WHP2">
    <property type="interactions" value="365"/>
</dbReference>
<sequence>MTEALRQRLAIVREQIAAAAAAAGRQADEVQLIAVSKTHPPEVVAAAVAAGVSDIGENRVQEAQHKIAALHSLQPRPRWHLIGHLQRNKAKVAVELFDLIHSVDSVRLAETLDRHARERDRRLPILLQVNVSGEASKEGFVVVDGIKNTTAYSAFLRDVEAILQLPALEIRGLMTIAPIVEHPDLARPYFATLRELRDDLVRRYPQTNWRELSMGMSDDLTAAIAEGATMVRIGRAIFGERTGKMV</sequence>
<dbReference type="FunFam" id="3.20.20.10:FF:000018">
    <property type="entry name" value="Pyridoxal phosphate homeostasis protein"/>
    <property type="match status" value="1"/>
</dbReference>
<evidence type="ECO:0000256" key="4">
    <source>
        <dbReference type="RuleBase" id="RU004514"/>
    </source>
</evidence>
<dbReference type="HOGENOM" id="CLU_059988_1_0_0"/>
<feature type="modified residue" description="N6-(pyridoxal phosphate)lysine" evidence="2 3">
    <location>
        <position position="37"/>
    </location>
</feature>
<dbReference type="HAMAP" id="MF_02087">
    <property type="entry name" value="PLP_homeostasis"/>
    <property type="match status" value="1"/>
</dbReference>
<proteinExistence type="inferred from homology"/>
<comment type="cofactor">
    <cofactor evidence="3">
        <name>pyridoxal 5'-phosphate</name>
        <dbReference type="ChEBI" id="CHEBI:597326"/>
    </cofactor>
</comment>
<dbReference type="Gene3D" id="3.20.20.10">
    <property type="entry name" value="Alanine racemase"/>
    <property type="match status" value="1"/>
</dbReference>
<dbReference type="STRING" id="324602.Caur_0928"/>
<dbReference type="CDD" id="cd00635">
    <property type="entry name" value="PLPDE_III_YBL036c_like"/>
    <property type="match status" value="1"/>
</dbReference>